<evidence type="ECO:0000256" key="2">
    <source>
        <dbReference type="SAM" id="Phobius"/>
    </source>
</evidence>
<dbReference type="Pfam" id="PF11350">
    <property type="entry name" value="DUF3152"/>
    <property type="match status" value="1"/>
</dbReference>
<keyword evidence="5" id="KW-1185">Reference proteome</keyword>
<dbReference type="EMBL" id="BAABDO010000061">
    <property type="protein sequence ID" value="GAA4146308.1"/>
    <property type="molecule type" value="Genomic_DNA"/>
</dbReference>
<feature type="transmembrane region" description="Helical" evidence="2">
    <location>
        <begin position="47"/>
        <end position="72"/>
    </location>
</feature>
<gene>
    <name evidence="4" type="ORF">GCM10022416_38710</name>
</gene>
<sequence>MEPPRPPSAPSPPDVRAPGADPGTRDVPAVFDEQLERSLGAGRRRRAGAIALGVPAALLVAAAVVGIGAFAFRGGAMGGAASGAQVHRTTSSPAAGETKARVEAEPSPPAGITPSTKVYIPKRGTGKFTRPEGADKTFGRGGRLMRYMVEVEGGLRQDPAEFAREVDRILAHRRGWTASGRVSFRRVDSAPYDFVVRLASPGTTDKLCAAYGLDTEGKVNCAGGKEVVVNLRRWLLLTPYYKGKPGDYHALTINHEVGHRLGYGHATCPGKGRPAPVMQQQIFGLKGCVANPWPYDSKGRFITGPAVP</sequence>
<name>A0ABP7Z392_9ACTN</name>
<dbReference type="InterPro" id="IPR022603">
    <property type="entry name" value="DUF3152"/>
</dbReference>
<keyword evidence="2" id="KW-0812">Transmembrane</keyword>
<reference evidence="5" key="1">
    <citation type="journal article" date="2019" name="Int. J. Syst. Evol. Microbiol.">
        <title>The Global Catalogue of Microorganisms (GCM) 10K type strain sequencing project: providing services to taxonomists for standard genome sequencing and annotation.</title>
        <authorList>
            <consortium name="The Broad Institute Genomics Platform"/>
            <consortium name="The Broad Institute Genome Sequencing Center for Infectious Disease"/>
            <person name="Wu L."/>
            <person name="Ma J."/>
        </authorList>
    </citation>
    <scope>NUCLEOTIDE SEQUENCE [LARGE SCALE GENOMIC DNA]</scope>
    <source>
        <strain evidence="5">JCM 17316</strain>
    </source>
</reference>
<keyword evidence="2" id="KW-1133">Transmembrane helix</keyword>
<feature type="region of interest" description="Disordered" evidence="1">
    <location>
        <begin position="1"/>
        <end position="28"/>
    </location>
</feature>
<evidence type="ECO:0000313" key="4">
    <source>
        <dbReference type="EMBL" id="GAA4146308.1"/>
    </source>
</evidence>
<evidence type="ECO:0000259" key="3">
    <source>
        <dbReference type="Pfam" id="PF11350"/>
    </source>
</evidence>
<proteinExistence type="predicted"/>
<keyword evidence="2" id="KW-0472">Membrane</keyword>
<feature type="domain" description="DUF3152" evidence="3">
    <location>
        <begin position="120"/>
        <end position="286"/>
    </location>
</feature>
<organism evidence="4 5">
    <name type="scientific">Actinomadura keratinilytica</name>
    <dbReference type="NCBI Taxonomy" id="547461"/>
    <lineage>
        <taxon>Bacteria</taxon>
        <taxon>Bacillati</taxon>
        <taxon>Actinomycetota</taxon>
        <taxon>Actinomycetes</taxon>
        <taxon>Streptosporangiales</taxon>
        <taxon>Thermomonosporaceae</taxon>
        <taxon>Actinomadura</taxon>
    </lineage>
</organism>
<feature type="region of interest" description="Disordered" evidence="1">
    <location>
        <begin position="87"/>
        <end position="135"/>
    </location>
</feature>
<accession>A0ABP7Z392</accession>
<evidence type="ECO:0000313" key="5">
    <source>
        <dbReference type="Proteomes" id="UP001500266"/>
    </source>
</evidence>
<dbReference type="SUPFAM" id="SSF55486">
    <property type="entry name" value="Metalloproteases ('zincins'), catalytic domain"/>
    <property type="match status" value="1"/>
</dbReference>
<dbReference type="Proteomes" id="UP001500266">
    <property type="component" value="Unassembled WGS sequence"/>
</dbReference>
<dbReference type="RefSeq" id="WP_345022859.1">
    <property type="nucleotide sequence ID" value="NZ_BAABDO010000061.1"/>
</dbReference>
<comment type="caution">
    <text evidence="4">The sequence shown here is derived from an EMBL/GenBank/DDBJ whole genome shotgun (WGS) entry which is preliminary data.</text>
</comment>
<evidence type="ECO:0000256" key="1">
    <source>
        <dbReference type="SAM" id="MobiDB-lite"/>
    </source>
</evidence>
<feature type="compositionally biased region" description="Pro residues" evidence="1">
    <location>
        <begin position="1"/>
        <end position="15"/>
    </location>
</feature>
<protein>
    <recommendedName>
        <fullName evidence="3">DUF3152 domain-containing protein</fullName>
    </recommendedName>
</protein>